<protein>
    <submittedName>
        <fullName evidence="5">General transcription factor</fullName>
    </submittedName>
</protein>
<evidence type="ECO:0000256" key="2">
    <source>
        <dbReference type="ARBA" id="ARBA00023242"/>
    </source>
</evidence>
<proteinExistence type="predicted"/>
<comment type="subcellular location">
    <subcellularLocation>
        <location evidence="1">Nucleus</location>
    </subcellularLocation>
</comment>
<dbReference type="InterPro" id="IPR044661">
    <property type="entry name" value="MED15a/b/c-like"/>
</dbReference>
<dbReference type="GO" id="GO:0005634">
    <property type="term" value="C:nucleus"/>
    <property type="evidence" value="ECO:0007669"/>
    <property type="project" value="UniProtKB-SubCell"/>
</dbReference>
<reference evidence="5 6" key="1">
    <citation type="submission" date="2024-01" db="EMBL/GenBank/DDBJ databases">
        <title>The complete chloroplast genome sequence of Lithospermum erythrorhizon: insights into the phylogenetic relationship among Boraginaceae species and the maternal lineages of purple gromwells.</title>
        <authorList>
            <person name="Okada T."/>
            <person name="Watanabe K."/>
        </authorList>
    </citation>
    <scope>NUCLEOTIDE SEQUENCE [LARGE SCALE GENOMIC DNA]</scope>
</reference>
<feature type="region of interest" description="Disordered" evidence="3">
    <location>
        <begin position="1"/>
        <end position="31"/>
    </location>
</feature>
<keyword evidence="6" id="KW-1185">Reference proteome</keyword>
<dbReference type="PANTHER" id="PTHR33137:SF4">
    <property type="entry name" value="MEDIATOR OF RNA POLYMERASE II TRANSCRIPTION SUBUNIT 15A-RELATED"/>
    <property type="match status" value="1"/>
</dbReference>
<dbReference type="AlphaFoldDB" id="A0AAV3R2X8"/>
<gene>
    <name evidence="5" type="ORF">LIER_24101</name>
</gene>
<name>A0AAV3R2X8_LITER</name>
<dbReference type="Gene3D" id="1.10.246.20">
    <property type="entry name" value="Coactivator CBP, KIX domain"/>
    <property type="match status" value="1"/>
</dbReference>
<organism evidence="5 6">
    <name type="scientific">Lithospermum erythrorhizon</name>
    <name type="common">Purple gromwell</name>
    <name type="synonym">Lithospermum officinale var. erythrorhizon</name>
    <dbReference type="NCBI Taxonomy" id="34254"/>
    <lineage>
        <taxon>Eukaryota</taxon>
        <taxon>Viridiplantae</taxon>
        <taxon>Streptophyta</taxon>
        <taxon>Embryophyta</taxon>
        <taxon>Tracheophyta</taxon>
        <taxon>Spermatophyta</taxon>
        <taxon>Magnoliopsida</taxon>
        <taxon>eudicotyledons</taxon>
        <taxon>Gunneridae</taxon>
        <taxon>Pentapetalae</taxon>
        <taxon>asterids</taxon>
        <taxon>lamiids</taxon>
        <taxon>Boraginales</taxon>
        <taxon>Boraginaceae</taxon>
        <taxon>Boraginoideae</taxon>
        <taxon>Lithospermeae</taxon>
        <taxon>Lithospermum</taxon>
    </lineage>
</organism>
<accession>A0AAV3R2X8</accession>
<dbReference type="GO" id="GO:0003713">
    <property type="term" value="F:transcription coactivator activity"/>
    <property type="evidence" value="ECO:0007669"/>
    <property type="project" value="InterPro"/>
</dbReference>
<comment type="caution">
    <text evidence="5">The sequence shown here is derived from an EMBL/GenBank/DDBJ whole genome shotgun (WGS) entry which is preliminary data.</text>
</comment>
<dbReference type="FunFam" id="1.10.246.20:FF:000003">
    <property type="entry name" value="Mediator of RNA polymerase II transcription subunit 15a"/>
    <property type="match status" value="1"/>
</dbReference>
<dbReference type="Pfam" id="PF16987">
    <property type="entry name" value="KIX_2"/>
    <property type="match status" value="1"/>
</dbReference>
<evidence type="ECO:0000256" key="3">
    <source>
        <dbReference type="SAM" id="MobiDB-lite"/>
    </source>
</evidence>
<dbReference type="Proteomes" id="UP001454036">
    <property type="component" value="Unassembled WGS sequence"/>
</dbReference>
<dbReference type="PANTHER" id="PTHR33137">
    <property type="entry name" value="MEDIATOR OF RNA POLYMERASE II TRANSCRIPTION SUBUNIT 15A-RELATED"/>
    <property type="match status" value="1"/>
</dbReference>
<keyword evidence="2" id="KW-0539">Nucleus</keyword>
<dbReference type="InterPro" id="IPR036529">
    <property type="entry name" value="KIX_dom_sf"/>
</dbReference>
<feature type="domain" description="Mediator complex subunit 15 KIX" evidence="4">
    <location>
        <begin position="23"/>
        <end position="100"/>
    </location>
</feature>
<evidence type="ECO:0000313" key="6">
    <source>
        <dbReference type="Proteomes" id="UP001454036"/>
    </source>
</evidence>
<evidence type="ECO:0000259" key="4">
    <source>
        <dbReference type="Pfam" id="PF16987"/>
    </source>
</evidence>
<dbReference type="InterPro" id="IPR036546">
    <property type="entry name" value="MED15_KIX"/>
</dbReference>
<feature type="compositionally biased region" description="Polar residues" evidence="3">
    <location>
        <begin position="1"/>
        <end position="16"/>
    </location>
</feature>
<dbReference type="SUPFAM" id="SSF47040">
    <property type="entry name" value="Kix domain of CBP (creb binding protein)"/>
    <property type="match status" value="1"/>
</dbReference>
<feature type="compositionally biased region" description="Basic and acidic residues" evidence="3">
    <location>
        <begin position="111"/>
        <end position="120"/>
    </location>
</feature>
<feature type="region of interest" description="Disordered" evidence="3">
    <location>
        <begin position="93"/>
        <end position="120"/>
    </location>
</feature>
<dbReference type="GO" id="GO:0031490">
    <property type="term" value="F:chromatin DNA binding"/>
    <property type="evidence" value="ECO:0007669"/>
    <property type="project" value="InterPro"/>
</dbReference>
<evidence type="ECO:0000256" key="1">
    <source>
        <dbReference type="ARBA" id="ARBA00004123"/>
    </source>
</evidence>
<sequence length="120" mass="13717">MAAQTQFQSQSNSSPSVIIPESNDWRSELQPDSRQTIVNNILETSKRHLPFSGQEGLIELKNMAVRFEEKIYTTATSKSDYLRKISLKMLSMETRSQRPLENRLPNPTDPGVDRGKRQLP</sequence>
<evidence type="ECO:0000313" key="5">
    <source>
        <dbReference type="EMBL" id="GAA0169666.1"/>
    </source>
</evidence>
<dbReference type="EMBL" id="BAABME010006931">
    <property type="protein sequence ID" value="GAA0169666.1"/>
    <property type="molecule type" value="Genomic_DNA"/>
</dbReference>